<keyword evidence="1" id="KW-0812">Transmembrane</keyword>
<evidence type="ECO:0000313" key="2">
    <source>
        <dbReference type="EMBL" id="NYE81479.1"/>
    </source>
</evidence>
<dbReference type="AlphaFoldDB" id="A0A7Y9LJ02"/>
<gene>
    <name evidence="2" type="ORF">FHW18_000750</name>
</gene>
<proteinExistence type="predicted"/>
<comment type="caution">
    <text evidence="2">The sequence shown here is derived from an EMBL/GenBank/DDBJ whole genome shotgun (WGS) entry which is preliminary data.</text>
</comment>
<sequence length="131" mass="13454">MTMPTATDDGLAPALLATATADAGPPAAAHAKRATPAKAPAPPVFRYRLQIASRAAAAIFGGYALGASTATVLAAVLPLPRVDAVLLATMLAFIVHAVAAMWAFRCSSLTRLWVGLLAPSAVCWAIAHYFL</sequence>
<dbReference type="RefSeq" id="WP_257022259.1">
    <property type="nucleotide sequence ID" value="NZ_JACBYR010000001.1"/>
</dbReference>
<name>A0A7Y9LJ02_9BURK</name>
<evidence type="ECO:0000313" key="3">
    <source>
        <dbReference type="Proteomes" id="UP000542125"/>
    </source>
</evidence>
<keyword evidence="1" id="KW-0472">Membrane</keyword>
<evidence type="ECO:0000256" key="1">
    <source>
        <dbReference type="SAM" id="Phobius"/>
    </source>
</evidence>
<evidence type="ECO:0008006" key="4">
    <source>
        <dbReference type="Google" id="ProtNLM"/>
    </source>
</evidence>
<organism evidence="2 3">
    <name type="scientific">Pigmentiphaga litoralis</name>
    <dbReference type="NCBI Taxonomy" id="516702"/>
    <lineage>
        <taxon>Bacteria</taxon>
        <taxon>Pseudomonadati</taxon>
        <taxon>Pseudomonadota</taxon>
        <taxon>Betaproteobacteria</taxon>
        <taxon>Burkholderiales</taxon>
        <taxon>Alcaligenaceae</taxon>
        <taxon>Pigmentiphaga</taxon>
    </lineage>
</organism>
<dbReference type="Proteomes" id="UP000542125">
    <property type="component" value="Unassembled WGS sequence"/>
</dbReference>
<reference evidence="2 3" key="1">
    <citation type="submission" date="2020-07" db="EMBL/GenBank/DDBJ databases">
        <title>Genomic Encyclopedia of Type Strains, Phase IV (KMG-V): Genome sequencing to study the core and pangenomes of soil and plant-associated prokaryotes.</title>
        <authorList>
            <person name="Whitman W."/>
        </authorList>
    </citation>
    <scope>NUCLEOTIDE SEQUENCE [LARGE SCALE GENOMIC DNA]</scope>
    <source>
        <strain evidence="2 3">SAS40</strain>
    </source>
</reference>
<feature type="transmembrane region" description="Helical" evidence="1">
    <location>
        <begin position="110"/>
        <end position="130"/>
    </location>
</feature>
<dbReference type="EMBL" id="JACBYR010000001">
    <property type="protein sequence ID" value="NYE81479.1"/>
    <property type="molecule type" value="Genomic_DNA"/>
</dbReference>
<keyword evidence="1" id="KW-1133">Transmembrane helix</keyword>
<accession>A0A7Y9LJ02</accession>
<protein>
    <recommendedName>
        <fullName evidence="4">DUF3649 domain-containing protein</fullName>
    </recommendedName>
</protein>
<feature type="transmembrane region" description="Helical" evidence="1">
    <location>
        <begin position="84"/>
        <end position="104"/>
    </location>
</feature>
<keyword evidence="3" id="KW-1185">Reference proteome</keyword>
<feature type="transmembrane region" description="Helical" evidence="1">
    <location>
        <begin position="55"/>
        <end position="77"/>
    </location>
</feature>